<dbReference type="eggNOG" id="ENOG5030SVT">
    <property type="taxonomic scope" value="Bacteria"/>
</dbReference>
<dbReference type="AlphaFoldDB" id="A0A059ZYK6"/>
<feature type="transmembrane region" description="Helical" evidence="5">
    <location>
        <begin position="33"/>
        <end position="56"/>
    </location>
</feature>
<evidence type="ECO:0000256" key="5">
    <source>
        <dbReference type="SAM" id="Phobius"/>
    </source>
</evidence>
<feature type="transmembrane region" description="Helical" evidence="5">
    <location>
        <begin position="68"/>
        <end position="96"/>
    </location>
</feature>
<feature type="transmembrane region" description="Helical" evidence="5">
    <location>
        <begin position="116"/>
        <end position="132"/>
    </location>
</feature>
<dbReference type="InterPro" id="IPR006977">
    <property type="entry name" value="Yip1_dom"/>
</dbReference>
<protein>
    <submittedName>
        <fullName evidence="7">Putative membrane protein</fullName>
    </submittedName>
</protein>
<evidence type="ECO:0000256" key="4">
    <source>
        <dbReference type="ARBA" id="ARBA00023136"/>
    </source>
</evidence>
<evidence type="ECO:0000313" key="8">
    <source>
        <dbReference type="Proteomes" id="UP000005522"/>
    </source>
</evidence>
<feature type="domain" description="Yip1" evidence="6">
    <location>
        <begin position="11"/>
        <end position="180"/>
    </location>
</feature>
<organism evidence="7 8">
    <name type="scientific">Acidithiobacillus caldus (strain ATCC 51756 / DSM 8584 / KU)</name>
    <dbReference type="NCBI Taxonomy" id="637389"/>
    <lineage>
        <taxon>Bacteria</taxon>
        <taxon>Pseudomonadati</taxon>
        <taxon>Pseudomonadota</taxon>
        <taxon>Acidithiobacillia</taxon>
        <taxon>Acidithiobacillales</taxon>
        <taxon>Acidithiobacillaceae</taxon>
        <taxon>Acidithiobacillus</taxon>
    </lineage>
</organism>
<comment type="subcellular location">
    <subcellularLocation>
        <location evidence="1">Membrane</location>
        <topology evidence="1">Multi-pass membrane protein</topology>
    </subcellularLocation>
</comment>
<dbReference type="RefSeq" id="WP_004871761.1">
    <property type="nucleotide sequence ID" value="NZ_CP005986.1"/>
</dbReference>
<keyword evidence="4 5" id="KW-0472">Membrane</keyword>
<keyword evidence="3 5" id="KW-1133">Transmembrane helix</keyword>
<sequence>MNSIFQRIQLMFTNPRELWAQIAGEATSINSLYLGWVVWLAAVPAVAGLLGSLWWVGRMSGMLKPYMLMGTGILVTSAILSYVTGIALVVLLSWIIKALSPSFQCSADLVQATKTVAYAIAPIWIAGVLLIIPPLGAIAVLIAAIYAIYLLYLALPQTLQCPADKSIAFTAVIVVIALVINFILRMIVGSLVFAGTPLSTPMF</sequence>
<reference evidence="7 8" key="1">
    <citation type="journal article" date="2009" name="J. Bacteriol.">
        <title>Draft genome sequence of the extremely acidophilic bacterium Acidithiobacillus caldus ATCC 51756 reveals metabolic versatility in the genus Acidithiobacillus.</title>
        <authorList>
            <person name="Valdes J."/>
            <person name="Quatrini R."/>
            <person name="Hallberg K."/>
            <person name="Dopson M."/>
            <person name="Valenzuela P.D."/>
            <person name="Holmes D.S."/>
        </authorList>
    </citation>
    <scope>NUCLEOTIDE SEQUENCE [LARGE SCALE GENOMIC DNA]</scope>
    <source>
        <strain evidence="8">ATCC 51756 / DSM 8584 / KU</strain>
    </source>
</reference>
<proteinExistence type="predicted"/>
<dbReference type="Proteomes" id="UP000005522">
    <property type="component" value="Chromosome"/>
</dbReference>
<accession>A0A059ZYK6</accession>
<dbReference type="GO" id="GO:0016020">
    <property type="term" value="C:membrane"/>
    <property type="evidence" value="ECO:0007669"/>
    <property type="project" value="UniProtKB-SubCell"/>
</dbReference>
<evidence type="ECO:0000256" key="2">
    <source>
        <dbReference type="ARBA" id="ARBA00022692"/>
    </source>
</evidence>
<feature type="transmembrane region" description="Helical" evidence="5">
    <location>
        <begin position="137"/>
        <end position="155"/>
    </location>
</feature>
<evidence type="ECO:0000313" key="7">
    <source>
        <dbReference type="EMBL" id="AIA54997.1"/>
    </source>
</evidence>
<gene>
    <name evidence="7" type="ORF">Acaty_c1127</name>
</gene>
<evidence type="ECO:0000256" key="3">
    <source>
        <dbReference type="ARBA" id="ARBA00022989"/>
    </source>
</evidence>
<name>A0A059ZYK6_ACICK</name>
<dbReference type="Pfam" id="PF04893">
    <property type="entry name" value="Yip1"/>
    <property type="match status" value="1"/>
</dbReference>
<keyword evidence="2 5" id="KW-0812">Transmembrane</keyword>
<evidence type="ECO:0000259" key="6">
    <source>
        <dbReference type="Pfam" id="PF04893"/>
    </source>
</evidence>
<dbReference type="EMBL" id="CP005986">
    <property type="protein sequence ID" value="AIA54997.1"/>
    <property type="molecule type" value="Genomic_DNA"/>
</dbReference>
<feature type="transmembrane region" description="Helical" evidence="5">
    <location>
        <begin position="167"/>
        <end position="194"/>
    </location>
</feature>
<dbReference type="HOGENOM" id="CLU_099801_0_0_6"/>
<dbReference type="KEGG" id="acz:Acaty_c1127"/>
<evidence type="ECO:0000256" key="1">
    <source>
        <dbReference type="ARBA" id="ARBA00004141"/>
    </source>
</evidence>